<sequence length="173" mass="20228">MSKETWRASPTTQGHGVFSQYKPDHLKEWIARETRKQERSNSPEKAFNEKLSFHRTSLFVPTDLPGLPIEHRHHAATKTLVELRQYQTLPVTEKHEISYPRDPEIVTAQPLTDKHLPHMSHHHHFGWVPPTPQARIALLDVNHHKDHFYRMGNAQKFNHDIYSKSSLITTRKA</sequence>
<accession>A0A250X3G4</accession>
<keyword evidence="2" id="KW-1185">Reference proteome</keyword>
<dbReference type="EMBL" id="BEGY01000025">
    <property type="protein sequence ID" value="GAX77469.1"/>
    <property type="molecule type" value="Genomic_DNA"/>
</dbReference>
<protein>
    <submittedName>
        <fullName evidence="1">Uncharacterized protein</fullName>
    </submittedName>
</protein>
<proteinExistence type="predicted"/>
<reference evidence="1 2" key="1">
    <citation type="submission" date="2017-08" db="EMBL/GenBank/DDBJ databases">
        <title>Acidophilic green algal genome provides insights into adaptation to an acidic environment.</title>
        <authorList>
            <person name="Hirooka S."/>
            <person name="Hirose Y."/>
            <person name="Kanesaki Y."/>
            <person name="Higuchi S."/>
            <person name="Fujiwara T."/>
            <person name="Onuma R."/>
            <person name="Era A."/>
            <person name="Ohbayashi R."/>
            <person name="Uzuka A."/>
            <person name="Nozaki H."/>
            <person name="Yoshikawa H."/>
            <person name="Miyagishima S.Y."/>
        </authorList>
    </citation>
    <scope>NUCLEOTIDE SEQUENCE [LARGE SCALE GENOMIC DNA]</scope>
    <source>
        <strain evidence="1 2">NIES-2499</strain>
    </source>
</reference>
<organism evidence="1 2">
    <name type="scientific">Chlamydomonas eustigma</name>
    <dbReference type="NCBI Taxonomy" id="1157962"/>
    <lineage>
        <taxon>Eukaryota</taxon>
        <taxon>Viridiplantae</taxon>
        <taxon>Chlorophyta</taxon>
        <taxon>core chlorophytes</taxon>
        <taxon>Chlorophyceae</taxon>
        <taxon>CS clade</taxon>
        <taxon>Chlamydomonadales</taxon>
        <taxon>Chlamydomonadaceae</taxon>
        <taxon>Chlamydomonas</taxon>
    </lineage>
</organism>
<evidence type="ECO:0000313" key="2">
    <source>
        <dbReference type="Proteomes" id="UP000232323"/>
    </source>
</evidence>
<gene>
    <name evidence="1" type="ORF">CEUSTIGMA_g4913.t1</name>
</gene>
<name>A0A250X3G4_9CHLO</name>
<dbReference type="OrthoDB" id="523359at2759"/>
<dbReference type="Proteomes" id="UP000232323">
    <property type="component" value="Unassembled WGS sequence"/>
</dbReference>
<comment type="caution">
    <text evidence="1">The sequence shown here is derived from an EMBL/GenBank/DDBJ whole genome shotgun (WGS) entry which is preliminary data.</text>
</comment>
<evidence type="ECO:0000313" key="1">
    <source>
        <dbReference type="EMBL" id="GAX77469.1"/>
    </source>
</evidence>
<dbReference type="AlphaFoldDB" id="A0A250X3G4"/>